<dbReference type="Pfam" id="PF18480">
    <property type="entry name" value="DUF5615"/>
    <property type="match status" value="1"/>
</dbReference>
<evidence type="ECO:0000259" key="1">
    <source>
        <dbReference type="Pfam" id="PF18480"/>
    </source>
</evidence>
<dbReference type="EMBL" id="JALKFT010000079">
    <property type="protein sequence ID" value="MCK9879123.1"/>
    <property type="molecule type" value="Genomic_DNA"/>
</dbReference>
<sequence>MKVKIDEGLPVSLAERLATFNIDADTVFSEQLAGRTDPEVLAAASDDGRIVFTLDRGFGNVRAYPPGSHRGIVVFRLDDQAARTVISAVENLVAQHDLADLADAITVVHRGLLRIRREDS</sequence>
<proteinExistence type="predicted"/>
<accession>A0ABT0K730</accession>
<evidence type="ECO:0000313" key="3">
    <source>
        <dbReference type="Proteomes" id="UP001201873"/>
    </source>
</evidence>
<dbReference type="InterPro" id="IPR041049">
    <property type="entry name" value="DUF5615"/>
</dbReference>
<keyword evidence="3" id="KW-1185">Reference proteome</keyword>
<gene>
    <name evidence="2" type="ORF">MXD59_25795</name>
</gene>
<protein>
    <submittedName>
        <fullName evidence="2">DUF5615 family PIN-like protein</fullName>
    </submittedName>
</protein>
<name>A0ABT0K730_9ACTN</name>
<feature type="domain" description="DUF5615" evidence="1">
    <location>
        <begin position="1"/>
        <end position="110"/>
    </location>
</feature>
<dbReference type="RefSeq" id="WP_248827167.1">
    <property type="nucleotide sequence ID" value="NZ_JALKFT010000079.1"/>
</dbReference>
<dbReference type="Proteomes" id="UP001201873">
    <property type="component" value="Unassembled WGS sequence"/>
</dbReference>
<evidence type="ECO:0000313" key="2">
    <source>
        <dbReference type="EMBL" id="MCK9879123.1"/>
    </source>
</evidence>
<reference evidence="2 3" key="1">
    <citation type="submission" date="2022-04" db="EMBL/GenBank/DDBJ databases">
        <title>Genome diversity in the genus Frankia.</title>
        <authorList>
            <person name="Carlos-Shanley C."/>
            <person name="Hahn D."/>
        </authorList>
    </citation>
    <scope>NUCLEOTIDE SEQUENCE [LARGE SCALE GENOMIC DNA]</scope>
    <source>
        <strain evidence="2 3">Ag45/Mut15</strain>
    </source>
</reference>
<comment type="caution">
    <text evidence="2">The sequence shown here is derived from an EMBL/GenBank/DDBJ whole genome shotgun (WGS) entry which is preliminary data.</text>
</comment>
<organism evidence="2 3">
    <name type="scientific">Frankia umida</name>
    <dbReference type="NCBI Taxonomy" id="573489"/>
    <lineage>
        <taxon>Bacteria</taxon>
        <taxon>Bacillati</taxon>
        <taxon>Actinomycetota</taxon>
        <taxon>Actinomycetes</taxon>
        <taxon>Frankiales</taxon>
        <taxon>Frankiaceae</taxon>
        <taxon>Frankia</taxon>
    </lineage>
</organism>